<evidence type="ECO:0000256" key="1">
    <source>
        <dbReference type="ARBA" id="ARBA00000085"/>
    </source>
</evidence>
<dbReference type="InterPro" id="IPR003594">
    <property type="entry name" value="HATPase_dom"/>
</dbReference>
<dbReference type="CDD" id="cd00082">
    <property type="entry name" value="HisKA"/>
    <property type="match status" value="1"/>
</dbReference>
<dbReference type="CDD" id="cd06225">
    <property type="entry name" value="HAMP"/>
    <property type="match status" value="1"/>
</dbReference>
<dbReference type="PROSITE" id="PS50885">
    <property type="entry name" value="HAMP"/>
    <property type="match status" value="1"/>
</dbReference>
<dbReference type="Proteomes" id="UP001172082">
    <property type="component" value="Unassembled WGS sequence"/>
</dbReference>
<dbReference type="PANTHER" id="PTHR45453:SF1">
    <property type="entry name" value="PHOSPHATE REGULON SENSOR PROTEIN PHOR"/>
    <property type="match status" value="1"/>
</dbReference>
<dbReference type="Gene3D" id="3.30.565.10">
    <property type="entry name" value="Histidine kinase-like ATPase, C-terminal domain"/>
    <property type="match status" value="1"/>
</dbReference>
<feature type="transmembrane region" description="Helical" evidence="8">
    <location>
        <begin position="12"/>
        <end position="31"/>
    </location>
</feature>
<dbReference type="Pfam" id="PF00672">
    <property type="entry name" value="HAMP"/>
    <property type="match status" value="1"/>
</dbReference>
<dbReference type="SMART" id="SM00304">
    <property type="entry name" value="HAMP"/>
    <property type="match status" value="1"/>
</dbReference>
<organism evidence="11 12">
    <name type="scientific">Splendidivirga corallicola</name>
    <dbReference type="NCBI Taxonomy" id="3051826"/>
    <lineage>
        <taxon>Bacteria</taxon>
        <taxon>Pseudomonadati</taxon>
        <taxon>Bacteroidota</taxon>
        <taxon>Cytophagia</taxon>
        <taxon>Cytophagales</taxon>
        <taxon>Splendidivirgaceae</taxon>
        <taxon>Splendidivirga</taxon>
    </lineage>
</organism>
<dbReference type="InterPro" id="IPR003661">
    <property type="entry name" value="HisK_dim/P_dom"/>
</dbReference>
<dbReference type="RefSeq" id="WP_346751752.1">
    <property type="nucleotide sequence ID" value="NZ_JAUJEA010000003.1"/>
</dbReference>
<evidence type="ECO:0000256" key="7">
    <source>
        <dbReference type="ARBA" id="ARBA00023012"/>
    </source>
</evidence>
<keyword evidence="4" id="KW-0597">Phosphoprotein</keyword>
<evidence type="ECO:0000259" key="10">
    <source>
        <dbReference type="PROSITE" id="PS50885"/>
    </source>
</evidence>
<feature type="transmembrane region" description="Helical" evidence="8">
    <location>
        <begin position="187"/>
        <end position="205"/>
    </location>
</feature>
<dbReference type="CDD" id="cd00075">
    <property type="entry name" value="HATPase"/>
    <property type="match status" value="1"/>
</dbReference>
<dbReference type="InterPro" id="IPR050351">
    <property type="entry name" value="BphY/WalK/GraS-like"/>
</dbReference>
<evidence type="ECO:0000259" key="9">
    <source>
        <dbReference type="PROSITE" id="PS50109"/>
    </source>
</evidence>
<dbReference type="SUPFAM" id="SSF47384">
    <property type="entry name" value="Homodimeric domain of signal transducing histidine kinase"/>
    <property type="match status" value="1"/>
</dbReference>
<name>A0ABT8KLX4_9BACT</name>
<evidence type="ECO:0000256" key="2">
    <source>
        <dbReference type="ARBA" id="ARBA00004370"/>
    </source>
</evidence>
<dbReference type="InterPro" id="IPR036097">
    <property type="entry name" value="HisK_dim/P_sf"/>
</dbReference>
<evidence type="ECO:0000256" key="6">
    <source>
        <dbReference type="ARBA" id="ARBA00022777"/>
    </source>
</evidence>
<keyword evidence="8" id="KW-0472">Membrane</keyword>
<dbReference type="PROSITE" id="PS50109">
    <property type="entry name" value="HIS_KIN"/>
    <property type="match status" value="1"/>
</dbReference>
<dbReference type="SUPFAM" id="SSF55874">
    <property type="entry name" value="ATPase domain of HSP90 chaperone/DNA topoisomerase II/histidine kinase"/>
    <property type="match status" value="1"/>
</dbReference>
<reference evidence="11" key="1">
    <citation type="submission" date="2023-06" db="EMBL/GenBank/DDBJ databases">
        <title>Genomic of Parafulvivirga corallium.</title>
        <authorList>
            <person name="Wang G."/>
        </authorList>
    </citation>
    <scope>NUCLEOTIDE SEQUENCE</scope>
    <source>
        <strain evidence="11">BMA10</strain>
    </source>
</reference>
<evidence type="ECO:0000313" key="11">
    <source>
        <dbReference type="EMBL" id="MDN5201724.1"/>
    </source>
</evidence>
<keyword evidence="8" id="KW-0812">Transmembrane</keyword>
<keyword evidence="12" id="KW-1185">Reference proteome</keyword>
<feature type="domain" description="Histidine kinase" evidence="9">
    <location>
        <begin position="270"/>
        <end position="490"/>
    </location>
</feature>
<dbReference type="Gene3D" id="6.10.340.10">
    <property type="match status" value="1"/>
</dbReference>
<comment type="subcellular location">
    <subcellularLocation>
        <location evidence="2">Membrane</location>
    </subcellularLocation>
</comment>
<comment type="catalytic activity">
    <reaction evidence="1">
        <text>ATP + protein L-histidine = ADP + protein N-phospho-L-histidine.</text>
        <dbReference type="EC" id="2.7.13.3"/>
    </reaction>
</comment>
<dbReference type="EC" id="2.7.13.3" evidence="3"/>
<dbReference type="InterPro" id="IPR005467">
    <property type="entry name" value="His_kinase_dom"/>
</dbReference>
<dbReference type="Pfam" id="PF00512">
    <property type="entry name" value="HisKA"/>
    <property type="match status" value="1"/>
</dbReference>
<dbReference type="InterPro" id="IPR004358">
    <property type="entry name" value="Sig_transdc_His_kin-like_C"/>
</dbReference>
<dbReference type="EMBL" id="JAUJEA010000003">
    <property type="protein sequence ID" value="MDN5201724.1"/>
    <property type="molecule type" value="Genomic_DNA"/>
</dbReference>
<proteinExistence type="predicted"/>
<feature type="domain" description="HAMP" evidence="10">
    <location>
        <begin position="203"/>
        <end position="255"/>
    </location>
</feature>
<dbReference type="Pfam" id="PF02518">
    <property type="entry name" value="HATPase_c"/>
    <property type="match status" value="1"/>
</dbReference>
<dbReference type="Gene3D" id="1.10.287.130">
    <property type="match status" value="1"/>
</dbReference>
<evidence type="ECO:0000256" key="5">
    <source>
        <dbReference type="ARBA" id="ARBA00022679"/>
    </source>
</evidence>
<dbReference type="PRINTS" id="PR00344">
    <property type="entry name" value="BCTRLSENSOR"/>
</dbReference>
<dbReference type="GO" id="GO:0016301">
    <property type="term" value="F:kinase activity"/>
    <property type="evidence" value="ECO:0007669"/>
    <property type="project" value="UniProtKB-KW"/>
</dbReference>
<protein>
    <recommendedName>
        <fullName evidence="3">histidine kinase</fullName>
        <ecNumber evidence="3">2.7.13.3</ecNumber>
    </recommendedName>
</protein>
<keyword evidence="5" id="KW-0808">Transferase</keyword>
<evidence type="ECO:0000256" key="3">
    <source>
        <dbReference type="ARBA" id="ARBA00012438"/>
    </source>
</evidence>
<accession>A0ABT8KLX4</accession>
<keyword evidence="8" id="KW-1133">Transmembrane helix</keyword>
<dbReference type="SMART" id="SM00388">
    <property type="entry name" value="HisKA"/>
    <property type="match status" value="1"/>
</dbReference>
<evidence type="ECO:0000256" key="4">
    <source>
        <dbReference type="ARBA" id="ARBA00022553"/>
    </source>
</evidence>
<dbReference type="InterPro" id="IPR036890">
    <property type="entry name" value="HATPase_C_sf"/>
</dbReference>
<evidence type="ECO:0000256" key="8">
    <source>
        <dbReference type="SAM" id="Phobius"/>
    </source>
</evidence>
<keyword evidence="7" id="KW-0902">Two-component regulatory system</keyword>
<dbReference type="SUPFAM" id="SSF158472">
    <property type="entry name" value="HAMP domain-like"/>
    <property type="match status" value="1"/>
</dbReference>
<dbReference type="PANTHER" id="PTHR45453">
    <property type="entry name" value="PHOSPHATE REGULON SENSOR PROTEIN PHOR"/>
    <property type="match status" value="1"/>
</dbReference>
<keyword evidence="6 11" id="KW-0418">Kinase</keyword>
<dbReference type="SMART" id="SM00387">
    <property type="entry name" value="HATPase_c"/>
    <property type="match status" value="1"/>
</dbReference>
<dbReference type="InterPro" id="IPR003660">
    <property type="entry name" value="HAMP_dom"/>
</dbReference>
<sequence>MKNKIFSTFYWKISGTFLLILIVLVGIFIYININSARRYYMEVNQKLNGDIAKHIEQEVHPFVNGKISKERVSDLMHRMMAVNPSIEIYLLDSLGVIKEHVAPYKKVKLTRVSLGPIKQFINSEGKEFIMGDDPRNPGRKKVFSASPVVQNGVLVGYLYVVLASEEYESASDTLFGSFILKIGTESMLIIVIAAAIIGLLMIWIITKNLNTIIQTVNKFKNGDHSARVHLRSKGEFSALADTFNEMADTTVKNMEGLKGLERLRRELLANVSHDLRTPITSIYGYTETLLLKNEHGEMSKEEHERYLNIILQNTDKLKKLVDELFEFSKLETKQIKFKPEPFSIAELVQDVTGKYKILADKKNIIIESILPENLPLIYADIALVDRAIQNLVDNAIKYTQEGGKVTFEFKQMKNSIEVNIKDTGCGIPEDDLPLIFDRYHKGNNNKENSSGFGLGLAIVKKILELHESFISVKSKLNEGTTFSFNLPLHTS</sequence>
<gene>
    <name evidence="11" type="ORF">QQ008_10135</name>
</gene>
<comment type="caution">
    <text evidence="11">The sequence shown here is derived from an EMBL/GenBank/DDBJ whole genome shotgun (WGS) entry which is preliminary data.</text>
</comment>
<evidence type="ECO:0000313" key="12">
    <source>
        <dbReference type="Proteomes" id="UP001172082"/>
    </source>
</evidence>